<dbReference type="Gene3D" id="3.90.930.1">
    <property type="match status" value="1"/>
</dbReference>
<sequence>MSFITRTKRYISLMGIIISAVAVALAGCSGDIQLPISEDDLNQTKCNAQYQSDCPESYRGKFFTGITTNYAYGKAFYRATQYKDGLEHGYSFSTLNNQLNETAWYKAGKLDGKQISYHFSTTGKPQWVRLYQAGVKTEHWLYDEQGVILSYKRFEGGKEVESISYEKGREWRLYYFVEGEKRQRHKDYYASGQLESNSEFIYADYKKLNEKTYYRSGRLRSKFNFDRATNTGIFETYGSDGKRRSEQHYGYNPLNTRHGVQLTFCGENGQVDSIEHYNMGVEDGEFAKYHCNGQLQNKRTYANGVVIDKQIKTYDENGLVVFIDKLDGKGKVTQKSYYDDESAKWVTYSTTD</sequence>
<dbReference type="RefSeq" id="WP_012154302.1">
    <property type="nucleotide sequence ID" value="NC_009901.1"/>
</dbReference>
<dbReference type="HOGENOM" id="CLU_798990_0_0_6"/>
<dbReference type="Gene3D" id="2.20.110.10">
    <property type="entry name" value="Histone H3 K4-specific methyltransferase SET7/9 N-terminal domain"/>
    <property type="match status" value="1"/>
</dbReference>
<dbReference type="KEGG" id="spl:Spea_1044"/>
<reference evidence="1 2" key="1">
    <citation type="submission" date="2007-10" db="EMBL/GenBank/DDBJ databases">
        <title>Complete sequence of Shewanella pealeana ATCC 700345.</title>
        <authorList>
            <consortium name="US DOE Joint Genome Institute"/>
            <person name="Copeland A."/>
            <person name="Lucas S."/>
            <person name="Lapidus A."/>
            <person name="Barry K."/>
            <person name="Glavina del Rio T."/>
            <person name="Dalin E."/>
            <person name="Tice H."/>
            <person name="Pitluck S."/>
            <person name="Chertkov O."/>
            <person name="Brettin T."/>
            <person name="Bruce D."/>
            <person name="Detter J.C."/>
            <person name="Han C."/>
            <person name="Schmutz J."/>
            <person name="Larimer F."/>
            <person name="Land M."/>
            <person name="Hauser L."/>
            <person name="Kyrpides N."/>
            <person name="Kim E."/>
            <person name="Zhao J.-S.Z."/>
            <person name="Manno D."/>
            <person name="Hawari J."/>
            <person name="Richardson P."/>
        </authorList>
    </citation>
    <scope>NUCLEOTIDE SEQUENCE [LARGE SCALE GENOMIC DNA]</scope>
    <source>
        <strain evidence="2">ATCC 700345 / ANG-SQ1</strain>
    </source>
</reference>
<dbReference type="OrthoDB" id="6252786at2"/>
<organism evidence="1 2">
    <name type="scientific">Shewanella pealeana (strain ATCC 700345 / ANG-SQ1)</name>
    <dbReference type="NCBI Taxonomy" id="398579"/>
    <lineage>
        <taxon>Bacteria</taxon>
        <taxon>Pseudomonadati</taxon>
        <taxon>Pseudomonadota</taxon>
        <taxon>Gammaproteobacteria</taxon>
        <taxon>Alteromonadales</taxon>
        <taxon>Shewanellaceae</taxon>
        <taxon>Shewanella</taxon>
    </lineage>
</organism>
<keyword evidence="2" id="KW-1185">Reference proteome</keyword>
<dbReference type="PROSITE" id="PS51257">
    <property type="entry name" value="PROKAR_LIPOPROTEIN"/>
    <property type="match status" value="1"/>
</dbReference>
<dbReference type="STRING" id="398579.Spea_1044"/>
<dbReference type="EMBL" id="CP000851">
    <property type="protein sequence ID" value="ABV86371.1"/>
    <property type="molecule type" value="Genomic_DNA"/>
</dbReference>
<evidence type="ECO:0000313" key="2">
    <source>
        <dbReference type="Proteomes" id="UP000002608"/>
    </source>
</evidence>
<dbReference type="SUPFAM" id="SSF82185">
    <property type="entry name" value="Histone H3 K4-specific methyltransferase SET7/9 N-terminal domain"/>
    <property type="match status" value="1"/>
</dbReference>
<dbReference type="Proteomes" id="UP000002608">
    <property type="component" value="Chromosome"/>
</dbReference>
<name>A8H1D4_SHEPA</name>
<proteinExistence type="predicted"/>
<dbReference type="AlphaFoldDB" id="A8H1D4"/>
<dbReference type="eggNOG" id="COG2849">
    <property type="taxonomic scope" value="Bacteria"/>
</dbReference>
<accession>A8H1D4</accession>
<evidence type="ECO:0000313" key="1">
    <source>
        <dbReference type="EMBL" id="ABV86371.1"/>
    </source>
</evidence>
<evidence type="ECO:0008006" key="3">
    <source>
        <dbReference type="Google" id="ProtNLM"/>
    </source>
</evidence>
<gene>
    <name evidence="1" type="ordered locus">Spea_1044</name>
</gene>
<protein>
    <recommendedName>
        <fullName evidence="3">MORN variant repeat protein</fullName>
    </recommendedName>
</protein>